<keyword evidence="6" id="KW-0812">Transmembrane</keyword>
<dbReference type="SMART" id="SM00244">
    <property type="entry name" value="PHB"/>
    <property type="match status" value="1"/>
</dbReference>
<accession>A0A7S2H7B2</accession>
<comment type="similarity">
    <text evidence="2 6">Belongs to the prohibitin family.</text>
</comment>
<gene>
    <name evidence="8" type="ORF">HTAM1171_LOCUS3928</name>
</gene>
<dbReference type="PRINTS" id="PR00679">
    <property type="entry name" value="PROHIBITIN"/>
</dbReference>
<dbReference type="InterPro" id="IPR000163">
    <property type="entry name" value="Prohibitin"/>
</dbReference>
<organism evidence="8">
    <name type="scientific">Helicotheca tamesis</name>
    <dbReference type="NCBI Taxonomy" id="374047"/>
    <lineage>
        <taxon>Eukaryota</taxon>
        <taxon>Sar</taxon>
        <taxon>Stramenopiles</taxon>
        <taxon>Ochrophyta</taxon>
        <taxon>Bacillariophyta</taxon>
        <taxon>Mediophyceae</taxon>
        <taxon>Lithodesmiophycidae</taxon>
        <taxon>Lithodesmiales</taxon>
        <taxon>Lithodesmiaceae</taxon>
        <taxon>Helicotheca</taxon>
    </lineage>
</organism>
<sequence length="305" mass="32874">MSLDETTPLVVISSSFSSPNETINSSTDNNRGWTKMVCPSDLHSAVILGILGISAIAMFSSFVVMAPGEVGVATTFGHAHGLSEGINVVAPMVTKVQTLSTKTQKLESVNKVPTREGLAVSLDLAIIYRLDPSKVVQLVTTVGPEYATILIEPESTSALRILTADAEAKALYTDSRQQIQIKLKQMLMNKLSVRGVVVEDVLLKDVKLPQLLADAIEMKAQAEQDAMKMKFVLEKEKQEAERKAIEAKGIAEFQSIVTSGISPELLQWKGIEATEKIAESPNSKIVIMGNSKGELPVLLNAAVDD</sequence>
<reference evidence="8" key="1">
    <citation type="submission" date="2021-01" db="EMBL/GenBank/DDBJ databases">
        <authorList>
            <person name="Corre E."/>
            <person name="Pelletier E."/>
            <person name="Niang G."/>
            <person name="Scheremetjew M."/>
            <person name="Finn R."/>
            <person name="Kale V."/>
            <person name="Holt S."/>
            <person name="Cochrane G."/>
            <person name="Meng A."/>
            <person name="Brown T."/>
            <person name="Cohen L."/>
        </authorList>
    </citation>
    <scope>NUCLEOTIDE SEQUENCE</scope>
    <source>
        <strain evidence="8">CCMP826</strain>
    </source>
</reference>
<feature type="domain" description="Band 7" evidence="7">
    <location>
        <begin position="60"/>
        <end position="220"/>
    </location>
</feature>
<evidence type="ECO:0000256" key="2">
    <source>
        <dbReference type="ARBA" id="ARBA00009658"/>
    </source>
</evidence>
<proteinExistence type="inferred from homology"/>
<evidence type="ECO:0000256" key="3">
    <source>
        <dbReference type="ARBA" id="ARBA00022792"/>
    </source>
</evidence>
<keyword evidence="6" id="KW-1133">Transmembrane helix</keyword>
<comment type="subcellular location">
    <subcellularLocation>
        <location evidence="1 6">Mitochondrion inner membrane</location>
    </subcellularLocation>
</comment>
<evidence type="ECO:0000256" key="5">
    <source>
        <dbReference type="ARBA" id="ARBA00023136"/>
    </source>
</evidence>
<evidence type="ECO:0000313" key="8">
    <source>
        <dbReference type="EMBL" id="CAD9482416.1"/>
    </source>
</evidence>
<dbReference type="AlphaFoldDB" id="A0A7S2H7B2"/>
<dbReference type="SUPFAM" id="SSF117892">
    <property type="entry name" value="Band 7/SPFH domain"/>
    <property type="match status" value="1"/>
</dbReference>
<dbReference type="PANTHER" id="PTHR23222:SF1">
    <property type="entry name" value="PROHIBITIN-2"/>
    <property type="match status" value="1"/>
</dbReference>
<dbReference type="InterPro" id="IPR001107">
    <property type="entry name" value="Band_7"/>
</dbReference>
<evidence type="ECO:0000256" key="1">
    <source>
        <dbReference type="ARBA" id="ARBA00004273"/>
    </source>
</evidence>
<dbReference type="InterPro" id="IPR036013">
    <property type="entry name" value="Band_7/SPFH_dom_sf"/>
</dbReference>
<dbReference type="EMBL" id="HBGV01006436">
    <property type="protein sequence ID" value="CAD9482416.1"/>
    <property type="molecule type" value="Transcribed_RNA"/>
</dbReference>
<keyword evidence="4" id="KW-0496">Mitochondrion</keyword>
<keyword evidence="3 6" id="KW-0999">Mitochondrion inner membrane</keyword>
<dbReference type="PANTHER" id="PTHR23222">
    <property type="entry name" value="PROHIBITIN"/>
    <property type="match status" value="1"/>
</dbReference>
<dbReference type="Gene3D" id="3.30.479.30">
    <property type="entry name" value="Band 7 domain"/>
    <property type="match status" value="1"/>
</dbReference>
<keyword evidence="5 6" id="KW-0472">Membrane</keyword>
<dbReference type="GO" id="GO:0005743">
    <property type="term" value="C:mitochondrial inner membrane"/>
    <property type="evidence" value="ECO:0007669"/>
    <property type="project" value="UniProtKB-SubCell"/>
</dbReference>
<name>A0A7S2H7B2_9STRA</name>
<evidence type="ECO:0000259" key="7">
    <source>
        <dbReference type="SMART" id="SM00244"/>
    </source>
</evidence>
<feature type="transmembrane region" description="Helical" evidence="6">
    <location>
        <begin position="45"/>
        <end position="66"/>
    </location>
</feature>
<evidence type="ECO:0000256" key="6">
    <source>
        <dbReference type="RuleBase" id="RU366048"/>
    </source>
</evidence>
<dbReference type="Pfam" id="PF01145">
    <property type="entry name" value="Band_7"/>
    <property type="match status" value="1"/>
</dbReference>
<dbReference type="GO" id="GO:0007005">
    <property type="term" value="P:mitochondrion organization"/>
    <property type="evidence" value="ECO:0007669"/>
    <property type="project" value="TreeGrafter"/>
</dbReference>
<evidence type="ECO:0000256" key="4">
    <source>
        <dbReference type="ARBA" id="ARBA00023128"/>
    </source>
</evidence>
<dbReference type="CDD" id="cd03401">
    <property type="entry name" value="SPFH_prohibitin"/>
    <property type="match status" value="1"/>
</dbReference>
<protein>
    <recommendedName>
        <fullName evidence="6">Prohibitin</fullName>
    </recommendedName>
</protein>